<feature type="binding site" evidence="9">
    <location>
        <position position="187"/>
    </location>
    <ligand>
        <name>Zn(2+)</name>
        <dbReference type="ChEBI" id="CHEBI:29105"/>
        <label>2</label>
    </ligand>
</feature>
<dbReference type="Proteomes" id="UP000323621">
    <property type="component" value="Unassembled WGS sequence"/>
</dbReference>
<dbReference type="SUPFAM" id="SSF57938">
    <property type="entry name" value="DnaJ/Hsp40 cysteine-rich domain"/>
    <property type="match status" value="1"/>
</dbReference>
<dbReference type="InterPro" id="IPR018253">
    <property type="entry name" value="DnaJ_domain_CS"/>
</dbReference>
<keyword evidence="4 9" id="KW-0677">Repeat</keyword>
<evidence type="ECO:0000256" key="7">
    <source>
        <dbReference type="ARBA" id="ARBA00023016"/>
    </source>
</evidence>
<dbReference type="Gene3D" id="1.10.287.110">
    <property type="entry name" value="DnaJ domain"/>
    <property type="match status" value="1"/>
</dbReference>
<comment type="caution">
    <text evidence="11">The sequence shown here is derived from an EMBL/GenBank/DDBJ whole genome shotgun (WGS) entry which is preliminary data.</text>
</comment>
<dbReference type="CDD" id="cd10719">
    <property type="entry name" value="DnaJ_zf"/>
    <property type="match status" value="1"/>
</dbReference>
<dbReference type="Gene3D" id="2.10.230.10">
    <property type="entry name" value="Heat shock protein DnaJ, cysteine-rich domain"/>
    <property type="match status" value="1"/>
</dbReference>
<dbReference type="InterPro" id="IPR036869">
    <property type="entry name" value="J_dom_sf"/>
</dbReference>
<dbReference type="SUPFAM" id="SSF49493">
    <property type="entry name" value="HSP40/DnaJ peptide-binding domain"/>
    <property type="match status" value="2"/>
</dbReference>
<feature type="domain" description="J" evidence="10">
    <location>
        <begin position="5"/>
        <end position="70"/>
    </location>
</feature>
<dbReference type="InterPro" id="IPR012724">
    <property type="entry name" value="DnaJ"/>
</dbReference>
<keyword evidence="5" id="KW-0863">Zinc-finger</keyword>
<dbReference type="InterPro" id="IPR008971">
    <property type="entry name" value="HSP40/DnaJ_pept-bd"/>
</dbReference>
<dbReference type="CDD" id="cd06257">
    <property type="entry name" value="DnaJ"/>
    <property type="match status" value="1"/>
</dbReference>
<evidence type="ECO:0000256" key="8">
    <source>
        <dbReference type="ARBA" id="ARBA00023186"/>
    </source>
</evidence>
<evidence type="ECO:0000313" key="11">
    <source>
        <dbReference type="EMBL" id="TYC17125.1"/>
    </source>
</evidence>
<dbReference type="CDD" id="cd10747">
    <property type="entry name" value="DnaJ_C"/>
    <property type="match status" value="1"/>
</dbReference>
<evidence type="ECO:0000256" key="2">
    <source>
        <dbReference type="ARBA" id="ARBA00022705"/>
    </source>
</evidence>
<feature type="binding site" evidence="9">
    <location>
        <position position="161"/>
    </location>
    <ligand>
        <name>Zn(2+)</name>
        <dbReference type="ChEBI" id="CHEBI:29105"/>
        <label>2</label>
    </ligand>
</feature>
<keyword evidence="1 9" id="KW-0963">Cytoplasm</keyword>
<dbReference type="PANTHER" id="PTHR43096:SF48">
    <property type="entry name" value="CHAPERONE PROTEIN DNAJ"/>
    <property type="match status" value="1"/>
</dbReference>
<dbReference type="SMART" id="SM00271">
    <property type="entry name" value="DnaJ"/>
    <property type="match status" value="1"/>
</dbReference>
<gene>
    <name evidence="9 11" type="primary">dnaJ</name>
    <name evidence="11" type="ORF">ES677_02805</name>
</gene>
<sequence length="374" mass="40261">MAKRDYYEILGIQKGATAAEVKKAYRKKAIEFHPDKNPDDTEAESKFKDAAEAYEVLSNADKKARYDQFGHQAFDGSGGFGGGRGGGMDMDDIFSQFGDIFGGGFGGGGGGFGGGGGQRRVKGSNLRVRLKLTLEEIANGVERKIKVKRKVQAPGTTYKTCSTCNGAGQVMRVTNTILGRMQTASTCTSCGGAGQIIDKKPDDADAQGFKIKEETIPVKIPAGVVEGMQLKVSGKGNEAPGNGVSGDLLVAIEEAEHATLQREGDNLHYDLYVSIPDAVLGNSKEIDTVNGKVRIKIEAGMQSGKILRLRGKGIPSINGYGTGDLLVHVNVWTPKTLNNTQKEFFESMKDDEHFEPKPENSDKSFFEKVKDMFS</sequence>
<dbReference type="SUPFAM" id="SSF46565">
    <property type="entry name" value="Chaperone J-domain"/>
    <property type="match status" value="1"/>
</dbReference>
<feature type="binding site" evidence="9">
    <location>
        <position position="164"/>
    </location>
    <ligand>
        <name>Zn(2+)</name>
        <dbReference type="ChEBI" id="CHEBI:29105"/>
        <label>2</label>
    </ligand>
</feature>
<keyword evidence="6 9" id="KW-0862">Zinc</keyword>
<evidence type="ECO:0000256" key="3">
    <source>
        <dbReference type="ARBA" id="ARBA00022723"/>
    </source>
</evidence>
<dbReference type="Gene3D" id="2.60.260.20">
    <property type="entry name" value="Urease metallochaperone UreE, N-terminal domain"/>
    <property type="match status" value="2"/>
</dbReference>
<evidence type="ECO:0000256" key="1">
    <source>
        <dbReference type="ARBA" id="ARBA00022490"/>
    </source>
</evidence>
<dbReference type="PRINTS" id="PR00625">
    <property type="entry name" value="JDOMAIN"/>
</dbReference>
<comment type="domain">
    <text evidence="9">The J domain is necessary and sufficient to stimulate DnaK ATPase activity. Zinc center 1 plays an important role in the autonomous, DnaK-independent chaperone activity of DnaJ. Zinc center 2 is essential for interaction with DnaK and for DnaJ activity.</text>
</comment>
<dbReference type="Pfam" id="PF01556">
    <property type="entry name" value="DnaJ_C"/>
    <property type="match status" value="1"/>
</dbReference>
<reference evidence="11 12" key="1">
    <citation type="submission" date="2019-08" db="EMBL/GenBank/DDBJ databases">
        <title>Genomes of Antarctic Bizionia species.</title>
        <authorList>
            <person name="Bowman J.P."/>
        </authorList>
    </citation>
    <scope>NUCLEOTIDE SEQUENCE [LARGE SCALE GENOMIC DNA]</scope>
    <source>
        <strain evidence="11 12">IC164</strain>
    </source>
</reference>
<evidence type="ECO:0000256" key="6">
    <source>
        <dbReference type="ARBA" id="ARBA00022833"/>
    </source>
</evidence>
<comment type="caution">
    <text evidence="9">Lacks conserved residue(s) required for the propagation of feature annotation.</text>
</comment>
<dbReference type="PROSITE" id="PS00636">
    <property type="entry name" value="DNAJ_1"/>
    <property type="match status" value="1"/>
</dbReference>
<organism evidence="11 12">
    <name type="scientific">Bizionia gelidisalsuginis</name>
    <dbReference type="NCBI Taxonomy" id="291188"/>
    <lineage>
        <taxon>Bacteria</taxon>
        <taxon>Pseudomonadati</taxon>
        <taxon>Bacteroidota</taxon>
        <taxon>Flavobacteriia</taxon>
        <taxon>Flavobacteriales</taxon>
        <taxon>Flavobacteriaceae</taxon>
        <taxon>Bizionia</taxon>
    </lineage>
</organism>
<comment type="subcellular location">
    <subcellularLocation>
        <location evidence="9">Cytoplasm</location>
    </subcellularLocation>
</comment>
<dbReference type="InterPro" id="IPR002939">
    <property type="entry name" value="DnaJ_C"/>
</dbReference>
<dbReference type="InterPro" id="IPR036410">
    <property type="entry name" value="HSP_DnaJ_Cys-rich_dom_sf"/>
</dbReference>
<keyword evidence="7 9" id="KW-0346">Stress response</keyword>
<dbReference type="PANTHER" id="PTHR43096">
    <property type="entry name" value="DNAJ HOMOLOG 1, MITOCHONDRIAL-RELATED"/>
    <property type="match status" value="1"/>
</dbReference>
<dbReference type="InterPro" id="IPR001305">
    <property type="entry name" value="HSP_DnaJ_Cys-rich_dom"/>
</dbReference>
<proteinExistence type="inferred from homology"/>
<dbReference type="Pfam" id="PF00684">
    <property type="entry name" value="DnaJ_CXXCXGXG"/>
    <property type="match status" value="1"/>
</dbReference>
<feature type="binding site" evidence="9">
    <location>
        <position position="190"/>
    </location>
    <ligand>
        <name>Zn(2+)</name>
        <dbReference type="ChEBI" id="CHEBI:29105"/>
        <label>2</label>
    </ligand>
</feature>
<keyword evidence="2 9" id="KW-0235">DNA replication</keyword>
<comment type="subunit">
    <text evidence="9">Homodimer.</text>
</comment>
<dbReference type="EMBL" id="VSKN01000002">
    <property type="protein sequence ID" value="TYC17125.1"/>
    <property type="molecule type" value="Genomic_DNA"/>
</dbReference>
<evidence type="ECO:0000259" key="10">
    <source>
        <dbReference type="PROSITE" id="PS50076"/>
    </source>
</evidence>
<evidence type="ECO:0000256" key="9">
    <source>
        <dbReference type="HAMAP-Rule" id="MF_01152"/>
    </source>
</evidence>
<evidence type="ECO:0000256" key="4">
    <source>
        <dbReference type="ARBA" id="ARBA00022737"/>
    </source>
</evidence>
<evidence type="ECO:0000256" key="5">
    <source>
        <dbReference type="ARBA" id="ARBA00022771"/>
    </source>
</evidence>
<accession>A0ABY3MDP2</accession>
<keyword evidence="3 9" id="KW-0479">Metal-binding</keyword>
<dbReference type="Pfam" id="PF00226">
    <property type="entry name" value="DnaJ"/>
    <property type="match status" value="1"/>
</dbReference>
<dbReference type="InterPro" id="IPR001623">
    <property type="entry name" value="DnaJ_domain"/>
</dbReference>
<keyword evidence="8 9" id="KW-0143">Chaperone</keyword>
<dbReference type="NCBIfam" id="NF008035">
    <property type="entry name" value="PRK10767.1"/>
    <property type="match status" value="1"/>
</dbReference>
<name>A0ABY3MDP2_9FLAO</name>
<comment type="similarity">
    <text evidence="9">Belongs to the DnaJ family.</text>
</comment>
<comment type="function">
    <text evidence="9">Participates actively in the response to hyperosmotic and heat shock by preventing the aggregation of stress-denatured proteins and by disaggregating proteins, also in an autonomous, DnaK-independent fashion. Unfolded proteins bind initially to DnaJ; upon interaction with the DnaJ-bound protein, DnaK hydrolyzes its bound ATP, resulting in the formation of a stable complex. GrpE releases ADP from DnaK; ATP binding to DnaK triggers the release of the substrate protein, thus completing the reaction cycle. Several rounds of ATP-dependent interactions between DnaJ, DnaK and GrpE are required for fully efficient folding. Also involved, together with DnaK and GrpE, in the DNA replication of plasmids through activation of initiation proteins.</text>
</comment>
<comment type="cofactor">
    <cofactor evidence="9">
        <name>Zn(2+)</name>
        <dbReference type="ChEBI" id="CHEBI:29105"/>
    </cofactor>
    <text evidence="9">Binds 2 Zn(2+) ions per monomer.</text>
</comment>
<evidence type="ECO:0000313" key="12">
    <source>
        <dbReference type="Proteomes" id="UP000323621"/>
    </source>
</evidence>
<protein>
    <recommendedName>
        <fullName evidence="9">Chaperone protein DnaJ</fullName>
    </recommendedName>
</protein>
<dbReference type="RefSeq" id="WP_148380371.1">
    <property type="nucleotide sequence ID" value="NZ_VSKN01000002.1"/>
</dbReference>
<dbReference type="HAMAP" id="MF_01152">
    <property type="entry name" value="DnaJ"/>
    <property type="match status" value="1"/>
</dbReference>
<dbReference type="PROSITE" id="PS50076">
    <property type="entry name" value="DNAJ_2"/>
    <property type="match status" value="1"/>
</dbReference>
<keyword evidence="12" id="KW-1185">Reference proteome</keyword>